<evidence type="ECO:0000256" key="7">
    <source>
        <dbReference type="SAM" id="MobiDB-lite"/>
    </source>
</evidence>
<dbReference type="InterPro" id="IPR039741">
    <property type="entry name" value="UDP-sugar_pyrophosphorylase"/>
</dbReference>
<dbReference type="GO" id="GO:0006048">
    <property type="term" value="P:UDP-N-acetylglucosamine biosynthetic process"/>
    <property type="evidence" value="ECO:0007669"/>
    <property type="project" value="TreeGrafter"/>
</dbReference>
<dbReference type="Proteomes" id="UP000594262">
    <property type="component" value="Unplaced"/>
</dbReference>
<dbReference type="EC" id="2.7.7.23" evidence="3"/>
<protein>
    <recommendedName>
        <fullName evidence="3">UDP-N-acetylglucosamine diphosphorylase</fullName>
        <ecNumber evidence="3">2.7.7.23</ecNumber>
    </recommendedName>
</protein>
<dbReference type="PANTHER" id="PTHR11952">
    <property type="entry name" value="UDP- GLUCOSE PYROPHOSPHORYLASE"/>
    <property type="match status" value="1"/>
</dbReference>
<keyword evidence="9" id="KW-1185">Reference proteome</keyword>
<feature type="region of interest" description="Disordered" evidence="7">
    <location>
        <begin position="471"/>
        <end position="498"/>
    </location>
</feature>
<dbReference type="Gene3D" id="3.90.550.10">
    <property type="entry name" value="Spore Coat Polysaccharide Biosynthesis Protein SpsA, Chain A"/>
    <property type="match status" value="1"/>
</dbReference>
<comment type="pathway">
    <text evidence="1">Nucleotide-sugar biosynthesis; UDP-N-acetyl-alpha-D-glucosamine biosynthesis; UDP-N-acetyl-alpha-D-glucosamine from N-acetyl-alpha-D-glucosamine 1-phosphate: step 1/1.</text>
</comment>
<evidence type="ECO:0000256" key="6">
    <source>
        <dbReference type="ARBA" id="ARBA00048493"/>
    </source>
</evidence>
<proteinExistence type="inferred from homology"/>
<evidence type="ECO:0000256" key="4">
    <source>
        <dbReference type="ARBA" id="ARBA00022679"/>
    </source>
</evidence>
<organism evidence="8 9">
    <name type="scientific">Clytia hemisphaerica</name>
    <dbReference type="NCBI Taxonomy" id="252671"/>
    <lineage>
        <taxon>Eukaryota</taxon>
        <taxon>Metazoa</taxon>
        <taxon>Cnidaria</taxon>
        <taxon>Hydrozoa</taxon>
        <taxon>Hydroidolina</taxon>
        <taxon>Leptothecata</taxon>
        <taxon>Obeliida</taxon>
        <taxon>Clytiidae</taxon>
        <taxon>Clytia</taxon>
    </lineage>
</organism>
<sequence>MDCVDLETRLKEFDQEHLMRFYNTLDDDQQIKLTNELKGVDYKLITKLYGRAKVDLEKTDVKKDDLMELISPELRVEKSTSPKETVQEWENRGLQEMGDNTVGVILLAGGQGTRLGFNHPKGMYNVGLPSNKTLYQLQAERIFKLQKLAETKTGNKSVIRWYIMTSESTLKDTKDYFESNSFFGLEPSAVVFFEQHQLPCLTFEGKLILKTPGSLAKAPDGNGGLYTALRSAKVVDDMEQNGVKHVFVYCVDNILVKIADPSFIGYCAMKDLDASNKVIEKKEPNESVGVVCKCEGKFQVVEYSEISQTTAEKRSEDGRLLFNDSNICMHYFNTRFLRQIITEHLEEMPHHIAKKKIPYVDDKGVEIKPTKPNGMKLEKFVFDVFQYTSNFGIFVCERDEEFSPLKNGPDTPKCSAISCRQDISNLCKKYLRNAGAEFVDDDGKTVENCTNLCEISPLLSFAGEGLESFKGQQFSSTQPIHLQPDDSTNSPRSKKSKN</sequence>
<accession>A0A7M5XE58</accession>
<dbReference type="FunFam" id="3.90.550.10:FF:000075">
    <property type="entry name" value="Probable UDP-N-acetylglucosamine pyrophosphorylase"/>
    <property type="match status" value="1"/>
</dbReference>
<reference evidence="8" key="1">
    <citation type="submission" date="2021-01" db="UniProtKB">
        <authorList>
            <consortium name="EnsemblMetazoa"/>
        </authorList>
    </citation>
    <scope>IDENTIFICATION</scope>
</reference>
<evidence type="ECO:0000256" key="1">
    <source>
        <dbReference type="ARBA" id="ARBA00005208"/>
    </source>
</evidence>
<dbReference type="InterPro" id="IPR029044">
    <property type="entry name" value="Nucleotide-diphossugar_trans"/>
</dbReference>
<evidence type="ECO:0000256" key="5">
    <source>
        <dbReference type="ARBA" id="ARBA00022695"/>
    </source>
</evidence>
<dbReference type="SUPFAM" id="SSF53448">
    <property type="entry name" value="Nucleotide-diphospho-sugar transferases"/>
    <property type="match status" value="1"/>
</dbReference>
<dbReference type="Pfam" id="PF01704">
    <property type="entry name" value="UDPGP"/>
    <property type="match status" value="1"/>
</dbReference>
<dbReference type="AlphaFoldDB" id="A0A7M5XE58"/>
<dbReference type="PANTHER" id="PTHR11952:SF2">
    <property type="entry name" value="LD24639P"/>
    <property type="match status" value="1"/>
</dbReference>
<dbReference type="CDD" id="cd04193">
    <property type="entry name" value="UDPGlcNAc_PPase"/>
    <property type="match status" value="1"/>
</dbReference>
<name>A0A7M5XE58_9CNID</name>
<evidence type="ECO:0000313" key="9">
    <source>
        <dbReference type="Proteomes" id="UP000594262"/>
    </source>
</evidence>
<dbReference type="GO" id="GO:0003977">
    <property type="term" value="F:UDP-N-acetylglucosamine diphosphorylase activity"/>
    <property type="evidence" value="ECO:0007669"/>
    <property type="project" value="UniProtKB-EC"/>
</dbReference>
<keyword evidence="5" id="KW-0548">Nucleotidyltransferase</keyword>
<dbReference type="OrthoDB" id="532420at2759"/>
<comment type="catalytic activity">
    <reaction evidence="6">
        <text>N-acetyl-alpha-D-glucosamine 1-phosphate + UTP + H(+) = UDP-N-acetyl-alpha-D-glucosamine + diphosphate</text>
        <dbReference type="Rhea" id="RHEA:13509"/>
        <dbReference type="ChEBI" id="CHEBI:15378"/>
        <dbReference type="ChEBI" id="CHEBI:33019"/>
        <dbReference type="ChEBI" id="CHEBI:46398"/>
        <dbReference type="ChEBI" id="CHEBI:57705"/>
        <dbReference type="ChEBI" id="CHEBI:57776"/>
        <dbReference type="EC" id="2.7.7.23"/>
    </reaction>
</comment>
<dbReference type="InterPro" id="IPR002618">
    <property type="entry name" value="UDPGP_fam"/>
</dbReference>
<comment type="similarity">
    <text evidence="2">Belongs to the UDPGP type 1 family.</text>
</comment>
<evidence type="ECO:0000313" key="8">
    <source>
        <dbReference type="EnsemblMetazoa" id="CLYHEMP021921.1"/>
    </source>
</evidence>
<keyword evidence="4" id="KW-0808">Transferase</keyword>
<dbReference type="EnsemblMetazoa" id="CLYHEMT021921.1">
    <property type="protein sequence ID" value="CLYHEMP021921.1"/>
    <property type="gene ID" value="CLYHEMG021921"/>
</dbReference>
<evidence type="ECO:0000256" key="2">
    <source>
        <dbReference type="ARBA" id="ARBA00010401"/>
    </source>
</evidence>
<feature type="compositionally biased region" description="Polar residues" evidence="7">
    <location>
        <begin position="471"/>
        <end position="491"/>
    </location>
</feature>
<evidence type="ECO:0000256" key="3">
    <source>
        <dbReference type="ARBA" id="ARBA00012457"/>
    </source>
</evidence>